<evidence type="ECO:0000313" key="1">
    <source>
        <dbReference type="EMBL" id="MFD0834672.1"/>
    </source>
</evidence>
<accession>A0ABW3BQE5</accession>
<gene>
    <name evidence="1" type="ORF">ACFQ0I_02765</name>
</gene>
<evidence type="ECO:0008006" key="3">
    <source>
        <dbReference type="Google" id="ProtNLM"/>
    </source>
</evidence>
<name>A0ABW3BQE5_9FLAO</name>
<comment type="caution">
    <text evidence="1">The sequence shown here is derived from an EMBL/GenBank/DDBJ whole genome shotgun (WGS) entry which is preliminary data.</text>
</comment>
<dbReference type="RefSeq" id="WP_379939131.1">
    <property type="nucleotide sequence ID" value="NZ_JBHTIB010000002.1"/>
</dbReference>
<dbReference type="Proteomes" id="UP001597011">
    <property type="component" value="Unassembled WGS sequence"/>
</dbReference>
<reference evidence="2" key="1">
    <citation type="journal article" date="2019" name="Int. J. Syst. Evol. Microbiol.">
        <title>The Global Catalogue of Microorganisms (GCM) 10K type strain sequencing project: providing services to taxonomists for standard genome sequencing and annotation.</title>
        <authorList>
            <consortium name="The Broad Institute Genomics Platform"/>
            <consortium name="The Broad Institute Genome Sequencing Center for Infectious Disease"/>
            <person name="Wu L."/>
            <person name="Ma J."/>
        </authorList>
    </citation>
    <scope>NUCLEOTIDE SEQUENCE [LARGE SCALE GENOMIC DNA]</scope>
    <source>
        <strain evidence="2">CCUG 60529</strain>
    </source>
</reference>
<protein>
    <recommendedName>
        <fullName evidence="3">SprT-like family protein</fullName>
    </recommendedName>
</protein>
<organism evidence="1 2">
    <name type="scientific">Mariniflexile aquimaris</name>
    <dbReference type="NCBI Taxonomy" id="881009"/>
    <lineage>
        <taxon>Bacteria</taxon>
        <taxon>Pseudomonadati</taxon>
        <taxon>Bacteroidota</taxon>
        <taxon>Flavobacteriia</taxon>
        <taxon>Flavobacteriales</taxon>
        <taxon>Flavobacteriaceae</taxon>
        <taxon>Mariniflexile</taxon>
    </lineage>
</organism>
<keyword evidence="2" id="KW-1185">Reference proteome</keyword>
<sequence length="294" mass="32711">MASKTTNTTTCADVTGVIGVNPNEACGDGYVFDYELNTCVVDDKIINNLTNPCANSIFTQLDTEMLKKDILNKVMNTPNGVQLTFAESILKLFNDSDTFNFTIQNNNTLDEGKNASTTGGYTTLSDSYLRGATQLSIARTIIHEMVHAYLNVKYSNFIALNDWSFKDAMDKYAKDNGITDINSNEFHHDYMGQYVDAMAISLANWDGQYGTGGIYVKDSNGNNLLDSNKEPMFDWEYYRSMAFAGLNYKDSNGNLVETESFKTLVPNQSDRDKIKNIVINEQDGKSNAKGTKCN</sequence>
<evidence type="ECO:0000313" key="2">
    <source>
        <dbReference type="Proteomes" id="UP001597011"/>
    </source>
</evidence>
<dbReference type="EMBL" id="JBHTIB010000002">
    <property type="protein sequence ID" value="MFD0834672.1"/>
    <property type="molecule type" value="Genomic_DNA"/>
</dbReference>
<proteinExistence type="predicted"/>